<dbReference type="AlphaFoldDB" id="A0A4S8I5B7"/>
<proteinExistence type="predicted"/>
<reference evidence="1 2" key="1">
    <citation type="journal article" date="2019" name="Nat. Plants">
        <title>Genome sequencing of Musa balbisiana reveals subgenome evolution and function divergence in polyploid bananas.</title>
        <authorList>
            <person name="Yao X."/>
        </authorList>
    </citation>
    <scope>NUCLEOTIDE SEQUENCE [LARGE SCALE GENOMIC DNA]</scope>
    <source>
        <strain evidence="2">cv. DH-PKW</strain>
        <tissue evidence="1">Leaves</tissue>
    </source>
</reference>
<dbReference type="Proteomes" id="UP000317650">
    <property type="component" value="Unassembled WGS sequence"/>
</dbReference>
<organism evidence="1 2">
    <name type="scientific">Musa balbisiana</name>
    <name type="common">Banana</name>
    <dbReference type="NCBI Taxonomy" id="52838"/>
    <lineage>
        <taxon>Eukaryota</taxon>
        <taxon>Viridiplantae</taxon>
        <taxon>Streptophyta</taxon>
        <taxon>Embryophyta</taxon>
        <taxon>Tracheophyta</taxon>
        <taxon>Spermatophyta</taxon>
        <taxon>Magnoliopsida</taxon>
        <taxon>Liliopsida</taxon>
        <taxon>Zingiberales</taxon>
        <taxon>Musaceae</taxon>
        <taxon>Musa</taxon>
    </lineage>
</organism>
<accession>A0A4S8I5B7</accession>
<keyword evidence="2" id="KW-1185">Reference proteome</keyword>
<name>A0A4S8I5B7_MUSBA</name>
<sequence length="134" mass="14844">MGYKPSGSTDPRPGLIKKDRSVCAAVFGGAPSQAKKVSYQQGKEEVEAFAYFIGFCMIMEKALLICFINSGLLWCLEVETRHLLIRSMKSQWAFVVFGSGDQTPFDSFDEVPGDLIVAVACTRLLFAKRYTDSL</sequence>
<dbReference type="EMBL" id="PYDT01002418">
    <property type="protein sequence ID" value="THU42132.1"/>
    <property type="molecule type" value="Genomic_DNA"/>
</dbReference>
<gene>
    <name evidence="1" type="ORF">C4D60_Mb00t08960</name>
</gene>
<comment type="caution">
    <text evidence="1">The sequence shown here is derived from an EMBL/GenBank/DDBJ whole genome shotgun (WGS) entry which is preliminary data.</text>
</comment>
<evidence type="ECO:0000313" key="1">
    <source>
        <dbReference type="EMBL" id="THU42132.1"/>
    </source>
</evidence>
<evidence type="ECO:0000313" key="2">
    <source>
        <dbReference type="Proteomes" id="UP000317650"/>
    </source>
</evidence>
<protein>
    <submittedName>
        <fullName evidence="1">Uncharacterized protein</fullName>
    </submittedName>
</protein>